<evidence type="ECO:0000256" key="2">
    <source>
        <dbReference type="ARBA" id="ARBA00022448"/>
    </source>
</evidence>
<dbReference type="GO" id="GO:0044718">
    <property type="term" value="P:siderophore transmembrane transport"/>
    <property type="evidence" value="ECO:0007669"/>
    <property type="project" value="TreeGrafter"/>
</dbReference>
<evidence type="ECO:0000256" key="8">
    <source>
        <dbReference type="ARBA" id="ARBA00023170"/>
    </source>
</evidence>
<dbReference type="InterPro" id="IPR000531">
    <property type="entry name" value="Beta-barrel_TonB"/>
</dbReference>
<evidence type="ECO:0000256" key="11">
    <source>
        <dbReference type="RuleBase" id="RU003357"/>
    </source>
</evidence>
<keyword evidence="4 10" id="KW-0812">Transmembrane</keyword>
<dbReference type="InterPro" id="IPR036942">
    <property type="entry name" value="Beta-barrel_TonB_sf"/>
</dbReference>
<keyword evidence="9 10" id="KW-0998">Cell outer membrane</keyword>
<gene>
    <name evidence="14" type="ordered locus">Belba_0067</name>
</gene>
<accession>I3Z0H1</accession>
<dbReference type="eggNOG" id="COG4771">
    <property type="taxonomic scope" value="Bacteria"/>
</dbReference>
<keyword evidence="6 11" id="KW-0798">TonB box</keyword>
<evidence type="ECO:0000259" key="12">
    <source>
        <dbReference type="Pfam" id="PF00593"/>
    </source>
</evidence>
<proteinExistence type="inferred from homology"/>
<dbReference type="KEGG" id="bbd:Belba_0067"/>
<dbReference type="Pfam" id="PF00593">
    <property type="entry name" value="TonB_dep_Rec_b-barrel"/>
    <property type="match status" value="1"/>
</dbReference>
<evidence type="ECO:0000256" key="6">
    <source>
        <dbReference type="ARBA" id="ARBA00023077"/>
    </source>
</evidence>
<dbReference type="Proteomes" id="UP000006050">
    <property type="component" value="Chromosome"/>
</dbReference>
<feature type="domain" description="TonB-dependent receptor plug" evidence="13">
    <location>
        <begin position="140"/>
        <end position="247"/>
    </location>
</feature>
<evidence type="ECO:0000313" key="15">
    <source>
        <dbReference type="Proteomes" id="UP000006050"/>
    </source>
</evidence>
<dbReference type="PROSITE" id="PS52016">
    <property type="entry name" value="TONB_DEPENDENT_REC_3"/>
    <property type="match status" value="1"/>
</dbReference>
<dbReference type="InterPro" id="IPR037066">
    <property type="entry name" value="Plug_dom_sf"/>
</dbReference>
<feature type="domain" description="TonB-dependent receptor-like beta-barrel" evidence="12">
    <location>
        <begin position="357"/>
        <end position="804"/>
    </location>
</feature>
<evidence type="ECO:0000256" key="10">
    <source>
        <dbReference type="PROSITE-ProRule" id="PRU01360"/>
    </source>
</evidence>
<dbReference type="Gene3D" id="2.40.170.20">
    <property type="entry name" value="TonB-dependent receptor, beta-barrel domain"/>
    <property type="match status" value="1"/>
</dbReference>
<keyword evidence="7 10" id="KW-0472">Membrane</keyword>
<sequence length="832" mass="93654">MLNFIRSYETSNKNHCFTVLSILKAAKMKKLSLLIVFFSVLFTSLAQTLTIKDKESGERLDFVSIFNQEMKILINTNSDGKADISRLKGVEKIQIRLFGYNSQTLSYKQLEDQDFLVLLKPSSITLQQSVVSATRWSQSRQEIPAKISSINKESVELLNPQTAADLLGISGEVFIQKSQQGGGSPMIRGFSANRLLYTVDGVRMNTAIFRSGNLQNVISLDAFATESTEVLFGPGSIIYGSDAIGAVMSFSTLTPKLANSDNLEFTGSGTLRTSTANQEQTAHLHIGLSSKKWASITSFTRSNYGDLKMGKYGPNEYLKQTYVIRINDQDQILTNPDPRVQKPSGFSQTNLMQKILFKPNQKWDFQYGFHYSETSDFSRFDRHIRFRPNGQPRSGEWDYGPQIWMMSNLQATYLEKNKLFDEASIRLALQHFEESRIDRNFNDPIRRTRTEKVAAWSANLDFYKNLSSSSKLFYGIEWILNDVNSTGINENIESEETSVGPSRYPMATWASSAAYISFQNKINKNLLFQSGLRVNNFSLDADFSNNLDFYPLPFDDAELRNTALTGNMGLVLTPSDSYAIHVNASTGFRAPNVDDIGKIFDSEPGTVLIPNPNLDAEYAYNIEVGLSKVLGENLMLDFSAYYTLLENAIVRRDFTLNGQDSLIYDGEVSRIYALQNAAKATIFGVQAAIEIKLPYNFSLSSRYNIQKGEEETDDGQISPSRHAPPAYGVTRFSYRKNKWSGQIYAEYARQMKFEDLPLEEIGKPELYANDQNGNPYSPSWATLNIKGKYQLSDSFFLNFGVENIADVRYRTYSSGLAAPGRNFVFSITGNLK</sequence>
<dbReference type="SUPFAM" id="SSF56935">
    <property type="entry name" value="Porins"/>
    <property type="match status" value="1"/>
</dbReference>
<evidence type="ECO:0000256" key="3">
    <source>
        <dbReference type="ARBA" id="ARBA00022452"/>
    </source>
</evidence>
<dbReference type="InterPro" id="IPR012910">
    <property type="entry name" value="Plug_dom"/>
</dbReference>
<dbReference type="GO" id="GO:0009279">
    <property type="term" value="C:cell outer membrane"/>
    <property type="evidence" value="ECO:0007669"/>
    <property type="project" value="UniProtKB-SubCell"/>
</dbReference>
<evidence type="ECO:0000256" key="4">
    <source>
        <dbReference type="ARBA" id="ARBA00022692"/>
    </source>
</evidence>
<name>I3Z0H1_BELBD</name>
<organism evidence="14 15">
    <name type="scientific">Belliella baltica (strain DSM 15883 / CIP 108006 / LMG 21964 / BA134)</name>
    <dbReference type="NCBI Taxonomy" id="866536"/>
    <lineage>
        <taxon>Bacteria</taxon>
        <taxon>Pseudomonadati</taxon>
        <taxon>Bacteroidota</taxon>
        <taxon>Cytophagia</taxon>
        <taxon>Cytophagales</taxon>
        <taxon>Cyclobacteriaceae</taxon>
        <taxon>Belliella</taxon>
    </lineage>
</organism>
<dbReference type="PANTHER" id="PTHR30069">
    <property type="entry name" value="TONB-DEPENDENT OUTER MEMBRANE RECEPTOR"/>
    <property type="match status" value="1"/>
</dbReference>
<dbReference type="Gene3D" id="2.170.130.10">
    <property type="entry name" value="TonB-dependent receptor, plug domain"/>
    <property type="match status" value="1"/>
</dbReference>
<dbReference type="HOGENOM" id="CLU_008287_18_4_10"/>
<dbReference type="InterPro" id="IPR039426">
    <property type="entry name" value="TonB-dep_rcpt-like"/>
</dbReference>
<dbReference type="EMBL" id="CP003281">
    <property type="protein sequence ID" value="AFL82739.1"/>
    <property type="molecule type" value="Genomic_DNA"/>
</dbReference>
<dbReference type="GO" id="GO:0015344">
    <property type="term" value="F:siderophore uptake transmembrane transporter activity"/>
    <property type="evidence" value="ECO:0007669"/>
    <property type="project" value="TreeGrafter"/>
</dbReference>
<evidence type="ECO:0000259" key="13">
    <source>
        <dbReference type="Pfam" id="PF07715"/>
    </source>
</evidence>
<dbReference type="PANTHER" id="PTHR30069:SF29">
    <property type="entry name" value="HEMOGLOBIN AND HEMOGLOBIN-HAPTOGLOBIN-BINDING PROTEIN 1-RELATED"/>
    <property type="match status" value="1"/>
</dbReference>
<evidence type="ECO:0000256" key="5">
    <source>
        <dbReference type="ARBA" id="ARBA00022729"/>
    </source>
</evidence>
<reference evidence="15" key="1">
    <citation type="submission" date="2012-06" db="EMBL/GenBank/DDBJ databases">
        <title>The complete genome of Belliella baltica DSM 15883.</title>
        <authorList>
            <person name="Lucas S."/>
            <person name="Copeland A."/>
            <person name="Lapidus A."/>
            <person name="Goodwin L."/>
            <person name="Pitluck S."/>
            <person name="Peters L."/>
            <person name="Mikhailova N."/>
            <person name="Davenport K."/>
            <person name="Kyrpides N."/>
            <person name="Mavromatis K."/>
            <person name="Pagani I."/>
            <person name="Ivanova N."/>
            <person name="Ovchinnikova G."/>
            <person name="Zeytun A."/>
            <person name="Detter J.C."/>
            <person name="Han C."/>
            <person name="Land M."/>
            <person name="Hauser L."/>
            <person name="Markowitz V."/>
            <person name="Cheng J.-F."/>
            <person name="Hugenholtz P."/>
            <person name="Woyke T."/>
            <person name="Wu D."/>
            <person name="Tindall B."/>
            <person name="Pomrenke H."/>
            <person name="Brambilla E."/>
            <person name="Klenk H.-P."/>
            <person name="Eisen J.A."/>
        </authorList>
    </citation>
    <scope>NUCLEOTIDE SEQUENCE [LARGE SCALE GENOMIC DNA]</scope>
    <source>
        <strain evidence="15">DSM 15883 / CIP 108006 / LMG 21964 / BA134</strain>
    </source>
</reference>
<dbReference type="AlphaFoldDB" id="I3Z0H1"/>
<evidence type="ECO:0000256" key="7">
    <source>
        <dbReference type="ARBA" id="ARBA00023136"/>
    </source>
</evidence>
<evidence type="ECO:0000256" key="9">
    <source>
        <dbReference type="ARBA" id="ARBA00023237"/>
    </source>
</evidence>
<keyword evidence="3 10" id="KW-1134">Transmembrane beta strand</keyword>
<keyword evidence="5" id="KW-0732">Signal</keyword>
<comment type="similarity">
    <text evidence="10 11">Belongs to the TonB-dependent receptor family.</text>
</comment>
<dbReference type="STRING" id="866536.Belba_0067"/>
<keyword evidence="2 10" id="KW-0813">Transport</keyword>
<protein>
    <submittedName>
        <fullName evidence="14">Outer membrane receptor protein</fullName>
    </submittedName>
</protein>
<dbReference type="PATRIC" id="fig|866536.3.peg.70"/>
<keyword evidence="8 14" id="KW-0675">Receptor</keyword>
<evidence type="ECO:0000313" key="14">
    <source>
        <dbReference type="EMBL" id="AFL82739.1"/>
    </source>
</evidence>
<evidence type="ECO:0000256" key="1">
    <source>
        <dbReference type="ARBA" id="ARBA00004571"/>
    </source>
</evidence>
<keyword evidence="15" id="KW-1185">Reference proteome</keyword>
<dbReference type="Pfam" id="PF07715">
    <property type="entry name" value="Plug"/>
    <property type="match status" value="1"/>
</dbReference>
<comment type="subcellular location">
    <subcellularLocation>
        <location evidence="1 10">Cell outer membrane</location>
        <topology evidence="1 10">Multi-pass membrane protein</topology>
    </subcellularLocation>
</comment>